<gene>
    <name evidence="6" type="ORF">PgNI_07582</name>
</gene>
<keyword evidence="1" id="KW-0479">Metal-binding</keyword>
<keyword evidence="5" id="KW-1185">Reference proteome</keyword>
<keyword evidence="2" id="KW-0408">Iron</keyword>
<feature type="transmembrane region" description="Helical" evidence="4">
    <location>
        <begin position="25"/>
        <end position="46"/>
    </location>
</feature>
<evidence type="ECO:0000256" key="1">
    <source>
        <dbReference type="ARBA" id="ARBA00022723"/>
    </source>
</evidence>
<feature type="compositionally biased region" description="Basic residues" evidence="3">
    <location>
        <begin position="240"/>
        <end position="259"/>
    </location>
</feature>
<accession>A0A6P8B1B1</accession>
<dbReference type="GeneID" id="41962501"/>
<evidence type="ECO:0000313" key="5">
    <source>
        <dbReference type="Proteomes" id="UP000515153"/>
    </source>
</evidence>
<name>A0A6P8B1B1_PYRGI</name>
<dbReference type="RefSeq" id="XP_030980963.1">
    <property type="nucleotide sequence ID" value="XM_031127592.1"/>
</dbReference>
<feature type="compositionally biased region" description="Basic residues" evidence="3">
    <location>
        <begin position="1"/>
        <end position="12"/>
    </location>
</feature>
<dbReference type="GO" id="GO:0005783">
    <property type="term" value="C:endoplasmic reticulum"/>
    <property type="evidence" value="ECO:0007669"/>
    <property type="project" value="TreeGrafter"/>
</dbReference>
<evidence type="ECO:0000313" key="6">
    <source>
        <dbReference type="RefSeq" id="XP_030980963.1"/>
    </source>
</evidence>
<evidence type="ECO:0008006" key="7">
    <source>
        <dbReference type="Google" id="ProtNLM"/>
    </source>
</evidence>
<protein>
    <recommendedName>
        <fullName evidence="7">Prolyl 4-hydroxylase alpha subunit domain-containing protein</fullName>
    </recommendedName>
</protein>
<dbReference type="GO" id="GO:0004656">
    <property type="term" value="F:procollagen-proline 4-dioxygenase activity"/>
    <property type="evidence" value="ECO:0007669"/>
    <property type="project" value="TreeGrafter"/>
</dbReference>
<dbReference type="AlphaFoldDB" id="A0A6P8B1B1"/>
<evidence type="ECO:0000256" key="2">
    <source>
        <dbReference type="ARBA" id="ARBA00023004"/>
    </source>
</evidence>
<evidence type="ECO:0000256" key="3">
    <source>
        <dbReference type="SAM" id="MobiDB-lite"/>
    </source>
</evidence>
<sequence length="377" mass="41556">MATVYQKRHRPSARPSSNQETGSRYLLKSFLSGVLAVLGALTYYIASGQVGPETAQWLADHASIVPVTENLARLLANPDQEAVSPIQKAADPIQHIDTPTPRHIIVSYQPLIIILEDFLSQGEATYIENLAQGGRHNISHRGESTAPSSPRSLKFSISTTDPVVERVITRATSLQGFLPKERLHTKVIRYAPAQREQPHYGRSHREMPRKAARRGEATNACMVAGARPKHGDVSEARAHDRKRDHHRLSHHLHHSRRKNGLNPGFGCHSNGISVEKDRPEWETTISVVLKATCGGGCGTQFPKIHIDWSAEDPRWCDLVDCDEKALTIKAKPGNAIFWKNTNAVGGRDDATLHTSLSVPNGDKVELNIWAVNGMPAV</sequence>
<dbReference type="GO" id="GO:0046872">
    <property type="term" value="F:metal ion binding"/>
    <property type="evidence" value="ECO:0007669"/>
    <property type="project" value="UniProtKB-KW"/>
</dbReference>
<keyword evidence="4" id="KW-0472">Membrane</keyword>
<reference evidence="6" key="3">
    <citation type="submission" date="2025-08" db="UniProtKB">
        <authorList>
            <consortium name="RefSeq"/>
        </authorList>
    </citation>
    <scope>IDENTIFICATION</scope>
    <source>
        <strain evidence="6">NI907</strain>
    </source>
</reference>
<feature type="region of interest" description="Disordered" evidence="3">
    <location>
        <begin position="240"/>
        <end position="264"/>
    </location>
</feature>
<dbReference type="KEGG" id="pgri:PgNI_07582"/>
<dbReference type="PANTHER" id="PTHR10869">
    <property type="entry name" value="PROLYL 4-HYDROXYLASE ALPHA SUBUNIT"/>
    <property type="match status" value="1"/>
</dbReference>
<keyword evidence="4" id="KW-0812">Transmembrane</keyword>
<evidence type="ECO:0000256" key="4">
    <source>
        <dbReference type="SAM" id="Phobius"/>
    </source>
</evidence>
<reference evidence="6" key="1">
    <citation type="journal article" date="2019" name="Mol. Biol. Evol.">
        <title>Blast fungal genomes show frequent chromosomal changes, gene gains and losses, and effector gene turnover.</title>
        <authorList>
            <person name="Gomez Luciano L.B."/>
            <person name="Jason Tsai I."/>
            <person name="Chuma I."/>
            <person name="Tosa Y."/>
            <person name="Chen Y.H."/>
            <person name="Li J.Y."/>
            <person name="Li M.Y."/>
            <person name="Jade Lu M.Y."/>
            <person name="Nakayashiki H."/>
            <person name="Li W.H."/>
        </authorList>
    </citation>
    <scope>NUCLEOTIDE SEQUENCE</scope>
    <source>
        <strain evidence="6">NI907</strain>
    </source>
</reference>
<organism evidence="5 6">
    <name type="scientific">Pyricularia grisea</name>
    <name type="common">Crabgrass-specific blast fungus</name>
    <name type="synonym">Magnaporthe grisea</name>
    <dbReference type="NCBI Taxonomy" id="148305"/>
    <lineage>
        <taxon>Eukaryota</taxon>
        <taxon>Fungi</taxon>
        <taxon>Dikarya</taxon>
        <taxon>Ascomycota</taxon>
        <taxon>Pezizomycotina</taxon>
        <taxon>Sordariomycetes</taxon>
        <taxon>Sordariomycetidae</taxon>
        <taxon>Magnaporthales</taxon>
        <taxon>Pyriculariaceae</taxon>
        <taxon>Pyricularia</taxon>
    </lineage>
</organism>
<reference evidence="6" key="2">
    <citation type="submission" date="2019-10" db="EMBL/GenBank/DDBJ databases">
        <authorList>
            <consortium name="NCBI Genome Project"/>
        </authorList>
    </citation>
    <scope>NUCLEOTIDE SEQUENCE</scope>
    <source>
        <strain evidence="6">NI907</strain>
    </source>
</reference>
<dbReference type="Gene3D" id="2.60.120.620">
    <property type="entry name" value="q2cbj1_9rhob like domain"/>
    <property type="match status" value="1"/>
</dbReference>
<dbReference type="Proteomes" id="UP000515153">
    <property type="component" value="Unplaced"/>
</dbReference>
<dbReference type="PANTHER" id="PTHR10869:SF246">
    <property type="entry name" value="TRANSMEMBRANE PROLYL 4-HYDROXYLASE"/>
    <property type="match status" value="1"/>
</dbReference>
<keyword evidence="4" id="KW-1133">Transmembrane helix</keyword>
<feature type="region of interest" description="Disordered" evidence="3">
    <location>
        <begin position="1"/>
        <end position="20"/>
    </location>
</feature>
<proteinExistence type="predicted"/>
<dbReference type="InterPro" id="IPR045054">
    <property type="entry name" value="P4HA-like"/>
</dbReference>